<keyword evidence="2" id="KW-1185">Reference proteome</keyword>
<evidence type="ECO:0000313" key="2">
    <source>
        <dbReference type="Proteomes" id="UP000249123"/>
    </source>
</evidence>
<accession>A0A328JYI9</accession>
<organism evidence="1 2">
    <name type="scientific">Hyphomonas pacifica</name>
    <dbReference type="NCBI Taxonomy" id="1280941"/>
    <lineage>
        <taxon>Bacteria</taxon>
        <taxon>Pseudomonadati</taxon>
        <taxon>Pseudomonadota</taxon>
        <taxon>Alphaproteobacteria</taxon>
        <taxon>Hyphomonadales</taxon>
        <taxon>Hyphomonadaceae</taxon>
        <taxon>Hyphomonas</taxon>
    </lineage>
</organism>
<reference evidence="1 2" key="1">
    <citation type="submission" date="2013-04" db="EMBL/GenBank/DDBJ databases">
        <title>Hyphomonas sp. T24B3 Genome Sequencing.</title>
        <authorList>
            <person name="Lai Q."/>
            <person name="Shao Z."/>
        </authorList>
    </citation>
    <scope>NUCLEOTIDE SEQUENCE [LARGE SCALE GENOMIC DNA]</scope>
    <source>
        <strain evidence="1 2">T24B3</strain>
    </source>
</reference>
<dbReference type="EMBL" id="AWFB01000014">
    <property type="protein sequence ID" value="RAN34058.1"/>
    <property type="molecule type" value="Genomic_DNA"/>
</dbReference>
<dbReference type="STRING" id="1280941.HY2_08100"/>
<evidence type="ECO:0000313" key="1">
    <source>
        <dbReference type="EMBL" id="RAN34058.1"/>
    </source>
</evidence>
<comment type="caution">
    <text evidence="1">The sequence shown here is derived from an EMBL/GenBank/DDBJ whole genome shotgun (WGS) entry which is preliminary data.</text>
</comment>
<dbReference type="AlphaFoldDB" id="A0A062U7X1"/>
<protein>
    <submittedName>
        <fullName evidence="1">Uncharacterized protein</fullName>
    </submittedName>
</protein>
<sequence>MRKIETLVTVLTFITAVTITLTALLAIIFCRQVIWAVQSTHIVRATKTKSAPMRLLSAVREQDTSSLMTQPMPHAASTDSPALPQLSH</sequence>
<proteinExistence type="predicted"/>
<gene>
    <name evidence="1" type="ORF">HY3_11565</name>
</gene>
<dbReference type="Proteomes" id="UP000249123">
    <property type="component" value="Unassembled WGS sequence"/>
</dbReference>
<name>A0A062U7X1_9PROT</name>
<accession>A0A062U7X1</accession>